<dbReference type="AlphaFoldDB" id="A0A4C1ZN16"/>
<evidence type="ECO:0000313" key="1">
    <source>
        <dbReference type="EMBL" id="GBP87925.1"/>
    </source>
</evidence>
<protein>
    <submittedName>
        <fullName evidence="1">Uncharacterized protein</fullName>
    </submittedName>
</protein>
<keyword evidence="2" id="KW-1185">Reference proteome</keyword>
<evidence type="ECO:0000313" key="2">
    <source>
        <dbReference type="Proteomes" id="UP000299102"/>
    </source>
</evidence>
<reference evidence="1 2" key="1">
    <citation type="journal article" date="2019" name="Commun. Biol.">
        <title>The bagworm genome reveals a unique fibroin gene that provides high tensile strength.</title>
        <authorList>
            <person name="Kono N."/>
            <person name="Nakamura H."/>
            <person name="Ohtoshi R."/>
            <person name="Tomita M."/>
            <person name="Numata K."/>
            <person name="Arakawa K."/>
        </authorList>
    </citation>
    <scope>NUCLEOTIDE SEQUENCE [LARGE SCALE GENOMIC DNA]</scope>
</reference>
<organism evidence="1 2">
    <name type="scientific">Eumeta variegata</name>
    <name type="common">Bagworm moth</name>
    <name type="synonym">Eumeta japonica</name>
    <dbReference type="NCBI Taxonomy" id="151549"/>
    <lineage>
        <taxon>Eukaryota</taxon>
        <taxon>Metazoa</taxon>
        <taxon>Ecdysozoa</taxon>
        <taxon>Arthropoda</taxon>
        <taxon>Hexapoda</taxon>
        <taxon>Insecta</taxon>
        <taxon>Pterygota</taxon>
        <taxon>Neoptera</taxon>
        <taxon>Endopterygota</taxon>
        <taxon>Lepidoptera</taxon>
        <taxon>Glossata</taxon>
        <taxon>Ditrysia</taxon>
        <taxon>Tineoidea</taxon>
        <taxon>Psychidae</taxon>
        <taxon>Oiketicinae</taxon>
        <taxon>Eumeta</taxon>
    </lineage>
</organism>
<dbReference type="EMBL" id="BGZK01001894">
    <property type="protein sequence ID" value="GBP87925.1"/>
    <property type="molecule type" value="Genomic_DNA"/>
</dbReference>
<sequence length="180" mass="20843">MRSRGAELRSLLLSIQECQTGISVRPKTSEPPARFSRPHLPDVVGKNIYGRVNLVYSIDVIRNAVKGWSVDFLKRGRHFFSVSYFTGRICPPAVGTSHFQHDHYGNFLQRCSGAFRKRTTRSLLTRFRCICNALRKQCKRSINALQHRKCIDRNVRPYRTTLEEEWREDGVCIMNQLSIS</sequence>
<name>A0A4C1ZN16_EUMVA</name>
<dbReference type="Proteomes" id="UP000299102">
    <property type="component" value="Unassembled WGS sequence"/>
</dbReference>
<gene>
    <name evidence="1" type="ORF">EVAR_100220_1</name>
</gene>
<proteinExistence type="predicted"/>
<accession>A0A4C1ZN16</accession>
<comment type="caution">
    <text evidence="1">The sequence shown here is derived from an EMBL/GenBank/DDBJ whole genome shotgun (WGS) entry which is preliminary data.</text>
</comment>